<organism evidence="12 13">
    <name type="scientific">Gimesia chilikensis</name>
    <dbReference type="NCBI Taxonomy" id="2605989"/>
    <lineage>
        <taxon>Bacteria</taxon>
        <taxon>Pseudomonadati</taxon>
        <taxon>Planctomycetota</taxon>
        <taxon>Planctomycetia</taxon>
        <taxon>Planctomycetales</taxon>
        <taxon>Planctomycetaceae</taxon>
        <taxon>Gimesia</taxon>
    </lineage>
</organism>
<dbReference type="PIRSF" id="PIRSF000524">
    <property type="entry name" value="SPT"/>
    <property type="match status" value="1"/>
</dbReference>
<dbReference type="InterPro" id="IPR015422">
    <property type="entry name" value="PyrdxlP-dep_Trfase_small"/>
</dbReference>
<dbReference type="HAMAP" id="MF_01376">
    <property type="entry name" value="PhnW_aminotrans_5"/>
    <property type="match status" value="1"/>
</dbReference>
<dbReference type="NCBIfam" id="TIGR03301">
    <property type="entry name" value="PhnW-AepZ"/>
    <property type="match status" value="1"/>
</dbReference>
<dbReference type="Pfam" id="PF00266">
    <property type="entry name" value="Aminotran_5"/>
    <property type="match status" value="1"/>
</dbReference>
<dbReference type="InterPro" id="IPR012703">
    <property type="entry name" value="NH2EtPonate_pyrv_transaminase"/>
</dbReference>
<sequence length="376" mass="41983">MDADIPYLLLTPGPLTTTRTVREAMLADYSTWDVDYNQHVVEIRERLVQLATIRPGYTSVLMQGSGTFAVEATIGSVIPPDGKLLLISNGAYGDRIGQIADCLKIARVTISCPETESPDLDQIRQTLADDASITHVALVHCETTTGMLNPAREVGQIVADAGRDYILDAMSSFGGIPLTMEEFHIDYLISSANKCIQGVPGFGFVIARQQKLEQTKGYARSLSLDLYDQWNEMEQKGGKWRYTSPTHVVNAFLQALNELDAEGGITARHARFVENQTTLVREMEQRGLRTLLPRELQSPIITSFYYPEFDGFSFNHFYDELKRRRYVIYPGKISQAETFRIGNIGHVFPEDMEQLVAQIELVLAEMQVTSGQTTSG</sequence>
<keyword evidence="4 10" id="KW-0663">Pyridoxal phosphate</keyword>
<evidence type="ECO:0000256" key="7">
    <source>
        <dbReference type="ARBA" id="ARBA00049460"/>
    </source>
</evidence>
<dbReference type="NCBIfam" id="TIGR02326">
    <property type="entry name" value="transamin_PhnW"/>
    <property type="match status" value="1"/>
</dbReference>
<keyword evidence="2 12" id="KW-0032">Aminotransferase</keyword>
<dbReference type="InterPro" id="IPR015421">
    <property type="entry name" value="PyrdxlP-dep_Trfase_major"/>
</dbReference>
<dbReference type="GO" id="GO:0047304">
    <property type="term" value="F:2-aminoethylphosphonate-pyruvate transaminase activity"/>
    <property type="evidence" value="ECO:0007669"/>
    <property type="project" value="UniProtKB-UniRule"/>
</dbReference>
<feature type="binding site" evidence="9">
    <location>
        <position position="340"/>
    </location>
    <ligand>
        <name>substrate</name>
    </ligand>
</feature>
<evidence type="ECO:0000256" key="3">
    <source>
        <dbReference type="ARBA" id="ARBA00022679"/>
    </source>
</evidence>
<dbReference type="Gene3D" id="3.90.1150.10">
    <property type="entry name" value="Aspartate Aminotransferase, domain 1"/>
    <property type="match status" value="1"/>
</dbReference>
<dbReference type="InterPro" id="IPR015424">
    <property type="entry name" value="PyrdxlP-dep_Trfase"/>
</dbReference>
<evidence type="ECO:0000256" key="4">
    <source>
        <dbReference type="ARBA" id="ARBA00022898"/>
    </source>
</evidence>
<evidence type="ECO:0000256" key="8">
    <source>
        <dbReference type="NCBIfam" id="TIGR02326"/>
    </source>
</evidence>
<feature type="domain" description="Aminotransferase class V" evidence="11">
    <location>
        <begin position="36"/>
        <end position="319"/>
    </location>
</feature>
<evidence type="ECO:0000313" key="13">
    <source>
        <dbReference type="Proteomes" id="UP000320421"/>
    </source>
</evidence>
<feature type="modified residue" description="N6-(pyridoxal phosphate)lysine" evidence="10">
    <location>
        <position position="194"/>
    </location>
</feature>
<dbReference type="PANTHER" id="PTHR42778:SF1">
    <property type="entry name" value="2-AMINOETHYLPHOSPHONATE--PYRUVATE TRANSAMINASE"/>
    <property type="match status" value="1"/>
</dbReference>
<dbReference type="GO" id="GO:0019700">
    <property type="term" value="P:organic phosphonate catabolic process"/>
    <property type="evidence" value="ECO:0007669"/>
    <property type="project" value="UniProtKB-UniRule"/>
</dbReference>
<dbReference type="OrthoDB" id="389074at2"/>
<keyword evidence="13" id="KW-1185">Reference proteome</keyword>
<evidence type="ECO:0000259" key="11">
    <source>
        <dbReference type="Pfam" id="PF00266"/>
    </source>
</evidence>
<name>A0A517PGD3_9PLAN</name>
<evidence type="ECO:0000256" key="6">
    <source>
        <dbReference type="ARBA" id="ARBA00044521"/>
    </source>
</evidence>
<dbReference type="Proteomes" id="UP000320421">
    <property type="component" value="Chromosome"/>
</dbReference>
<dbReference type="EMBL" id="CP036266">
    <property type="protein sequence ID" value="QDT18414.1"/>
    <property type="molecule type" value="Genomic_DNA"/>
</dbReference>
<accession>A0A517PGD3</accession>
<protein>
    <recommendedName>
        <fullName evidence="6 8">2-aminoethylphosphonate--pyruvate transaminase</fullName>
        <ecNumber evidence="6 8">2.6.1.37</ecNumber>
    </recommendedName>
</protein>
<evidence type="ECO:0000256" key="10">
    <source>
        <dbReference type="PIRSR" id="PIRSR000524-50"/>
    </source>
</evidence>
<dbReference type="SUPFAM" id="SSF53383">
    <property type="entry name" value="PLP-dependent transferases"/>
    <property type="match status" value="1"/>
</dbReference>
<dbReference type="RefSeq" id="WP_145179918.1">
    <property type="nucleotide sequence ID" value="NZ_CP036266.1"/>
</dbReference>
<dbReference type="NCBIfam" id="NF010006">
    <property type="entry name" value="PRK13479.1"/>
    <property type="match status" value="1"/>
</dbReference>
<evidence type="ECO:0000256" key="5">
    <source>
        <dbReference type="ARBA" id="ARBA00023317"/>
    </source>
</evidence>
<evidence type="ECO:0000256" key="1">
    <source>
        <dbReference type="ARBA" id="ARBA00001933"/>
    </source>
</evidence>
<proteinExistence type="inferred from homology"/>
<evidence type="ECO:0000256" key="2">
    <source>
        <dbReference type="ARBA" id="ARBA00022576"/>
    </source>
</evidence>
<keyword evidence="5 12" id="KW-0670">Pyruvate</keyword>
<dbReference type="Gene3D" id="3.40.640.10">
    <property type="entry name" value="Type I PLP-dependent aspartate aminotransferase-like (Major domain)"/>
    <property type="match status" value="1"/>
</dbReference>
<comment type="catalytic activity">
    <reaction evidence="7">
        <text>(2-aminoethyl)phosphonate + pyruvate = phosphonoacetaldehyde + L-alanine</text>
        <dbReference type="Rhea" id="RHEA:17021"/>
        <dbReference type="ChEBI" id="CHEBI:15361"/>
        <dbReference type="ChEBI" id="CHEBI:57418"/>
        <dbReference type="ChEBI" id="CHEBI:57972"/>
        <dbReference type="ChEBI" id="CHEBI:58383"/>
        <dbReference type="EC" id="2.6.1.37"/>
    </reaction>
</comment>
<dbReference type="EC" id="2.6.1.37" evidence="6 8"/>
<keyword evidence="3 12" id="KW-0808">Transferase</keyword>
<gene>
    <name evidence="12" type="primary">phnW</name>
    <name evidence="12" type="ORF">HG66A1_01730</name>
</gene>
<dbReference type="AlphaFoldDB" id="A0A517PGD3"/>
<evidence type="ECO:0000313" key="12">
    <source>
        <dbReference type="EMBL" id="QDT18414.1"/>
    </source>
</evidence>
<evidence type="ECO:0000256" key="9">
    <source>
        <dbReference type="PIRSR" id="PIRSR000524-1"/>
    </source>
</evidence>
<dbReference type="InterPro" id="IPR024169">
    <property type="entry name" value="SP_NH2Trfase/AEP_transaminase"/>
</dbReference>
<dbReference type="InterPro" id="IPR000192">
    <property type="entry name" value="Aminotrans_V_dom"/>
</dbReference>
<comment type="cofactor">
    <cofactor evidence="1 10">
        <name>pyridoxal 5'-phosphate</name>
        <dbReference type="ChEBI" id="CHEBI:597326"/>
    </cofactor>
</comment>
<reference evidence="12 13" key="1">
    <citation type="submission" date="2019-02" db="EMBL/GenBank/DDBJ databases">
        <title>Deep-cultivation of Planctomycetes and their phenomic and genomic characterization uncovers novel biology.</title>
        <authorList>
            <person name="Wiegand S."/>
            <person name="Jogler M."/>
            <person name="Boedeker C."/>
            <person name="Pinto D."/>
            <person name="Vollmers J."/>
            <person name="Rivas-Marin E."/>
            <person name="Kohn T."/>
            <person name="Peeters S.H."/>
            <person name="Heuer A."/>
            <person name="Rast P."/>
            <person name="Oberbeckmann S."/>
            <person name="Bunk B."/>
            <person name="Jeske O."/>
            <person name="Meyerdierks A."/>
            <person name="Storesund J.E."/>
            <person name="Kallscheuer N."/>
            <person name="Luecker S."/>
            <person name="Lage O.M."/>
            <person name="Pohl T."/>
            <person name="Merkel B.J."/>
            <person name="Hornburger P."/>
            <person name="Mueller R.-W."/>
            <person name="Bruemmer F."/>
            <person name="Labrenz M."/>
            <person name="Spormann A.M."/>
            <person name="Op den Camp H."/>
            <person name="Overmann J."/>
            <person name="Amann R."/>
            <person name="Jetten M.S.M."/>
            <person name="Mascher T."/>
            <person name="Medema M.H."/>
            <person name="Devos D.P."/>
            <person name="Kaster A.-K."/>
            <person name="Ovreas L."/>
            <person name="Rohde M."/>
            <person name="Galperin M.Y."/>
            <person name="Jogler C."/>
        </authorList>
    </citation>
    <scope>NUCLEOTIDE SEQUENCE [LARGE SCALE GENOMIC DNA]</scope>
    <source>
        <strain evidence="12 13">HG66A1</strain>
    </source>
</reference>
<dbReference type="PANTHER" id="PTHR42778">
    <property type="entry name" value="2-AMINOETHYLPHOSPHONATE--PYRUVATE TRANSAMINASE"/>
    <property type="match status" value="1"/>
</dbReference>